<evidence type="ECO:0000313" key="2">
    <source>
        <dbReference type="EMBL" id="GAA2007701.1"/>
    </source>
</evidence>
<protein>
    <recommendedName>
        <fullName evidence="4">DUF2975 domain-containing protein</fullName>
    </recommendedName>
</protein>
<evidence type="ECO:0000313" key="3">
    <source>
        <dbReference type="Proteomes" id="UP001499854"/>
    </source>
</evidence>
<dbReference type="RefSeq" id="WP_344663163.1">
    <property type="nucleotide sequence ID" value="NZ_BAAAQM010000100.1"/>
</dbReference>
<keyword evidence="1" id="KW-0472">Membrane</keyword>
<feature type="transmembrane region" description="Helical" evidence="1">
    <location>
        <begin position="27"/>
        <end position="49"/>
    </location>
</feature>
<evidence type="ECO:0008006" key="4">
    <source>
        <dbReference type="Google" id="ProtNLM"/>
    </source>
</evidence>
<reference evidence="2 3" key="1">
    <citation type="journal article" date="2019" name="Int. J. Syst. Evol. Microbiol.">
        <title>The Global Catalogue of Microorganisms (GCM) 10K type strain sequencing project: providing services to taxonomists for standard genome sequencing and annotation.</title>
        <authorList>
            <consortium name="The Broad Institute Genomics Platform"/>
            <consortium name="The Broad Institute Genome Sequencing Center for Infectious Disease"/>
            <person name="Wu L."/>
            <person name="Ma J."/>
        </authorList>
    </citation>
    <scope>NUCLEOTIDE SEQUENCE [LARGE SCALE GENOMIC DNA]</scope>
    <source>
        <strain evidence="2 3">JCM 16013</strain>
    </source>
</reference>
<feature type="transmembrane region" description="Helical" evidence="1">
    <location>
        <begin position="113"/>
        <end position="134"/>
    </location>
</feature>
<dbReference type="Pfam" id="PF11188">
    <property type="entry name" value="DUF2975"/>
    <property type="match status" value="1"/>
</dbReference>
<comment type="caution">
    <text evidence="2">The sequence shown here is derived from an EMBL/GenBank/DDBJ whole genome shotgun (WGS) entry which is preliminary data.</text>
</comment>
<organism evidence="2 3">
    <name type="scientific">Catenulispora subtropica</name>
    <dbReference type="NCBI Taxonomy" id="450798"/>
    <lineage>
        <taxon>Bacteria</taxon>
        <taxon>Bacillati</taxon>
        <taxon>Actinomycetota</taxon>
        <taxon>Actinomycetes</taxon>
        <taxon>Catenulisporales</taxon>
        <taxon>Catenulisporaceae</taxon>
        <taxon>Catenulispora</taxon>
    </lineage>
</organism>
<feature type="transmembrane region" description="Helical" evidence="1">
    <location>
        <begin position="189"/>
        <end position="207"/>
    </location>
</feature>
<dbReference type="InterPro" id="IPR021354">
    <property type="entry name" value="DUF2975"/>
</dbReference>
<name>A0ABN2TFF8_9ACTN</name>
<dbReference type="Proteomes" id="UP001499854">
    <property type="component" value="Unassembled WGS sequence"/>
</dbReference>
<keyword evidence="1" id="KW-1133">Transmembrane helix</keyword>
<evidence type="ECO:0000256" key="1">
    <source>
        <dbReference type="SAM" id="Phobius"/>
    </source>
</evidence>
<sequence>MSTPATAGPATAAGPRRFRNPLQPLGGIVRVVYYLALAAFLVGAANVLFASGTAFGWHHGTACLTVPDQLQPPIDRTLQWTSVTTDVHESRVCVQHAAVHQAFYSTLAGGLGLPFFLVAFGLTSRLLTVAAKGGVYRSEVVSRVQFLGWTLLAGETLLVVLGTVGKVHLYNDLVPQHANGTYWTPFWDVNWAVPLIGVALISLARILREGVGMREDLEGTV</sequence>
<gene>
    <name evidence="2" type="ORF">GCM10009838_87550</name>
</gene>
<keyword evidence="3" id="KW-1185">Reference proteome</keyword>
<dbReference type="EMBL" id="BAAAQM010000100">
    <property type="protein sequence ID" value="GAA2007701.1"/>
    <property type="molecule type" value="Genomic_DNA"/>
</dbReference>
<feature type="transmembrane region" description="Helical" evidence="1">
    <location>
        <begin position="146"/>
        <end position="169"/>
    </location>
</feature>
<proteinExistence type="predicted"/>
<accession>A0ABN2TFF8</accession>
<keyword evidence="1" id="KW-0812">Transmembrane</keyword>